<protein>
    <recommendedName>
        <fullName evidence="4">Integrase catalytic domain-containing protein</fullName>
    </recommendedName>
</protein>
<name>A0AAD3HD64_9STRA</name>
<evidence type="ECO:0000313" key="2">
    <source>
        <dbReference type="EMBL" id="GFH59507.1"/>
    </source>
</evidence>
<dbReference type="InterPro" id="IPR036397">
    <property type="entry name" value="RNaseH_sf"/>
</dbReference>
<dbReference type="EMBL" id="BLLK01000068">
    <property type="protein sequence ID" value="GFH59507.1"/>
    <property type="molecule type" value="Genomic_DNA"/>
</dbReference>
<dbReference type="GO" id="GO:0003676">
    <property type="term" value="F:nucleic acid binding"/>
    <property type="evidence" value="ECO:0007669"/>
    <property type="project" value="InterPro"/>
</dbReference>
<dbReference type="Gene3D" id="3.30.420.10">
    <property type="entry name" value="Ribonuclease H-like superfamily/Ribonuclease H"/>
    <property type="match status" value="1"/>
</dbReference>
<dbReference type="Proteomes" id="UP001054902">
    <property type="component" value="Unassembled WGS sequence"/>
</dbReference>
<feature type="region of interest" description="Disordered" evidence="1">
    <location>
        <begin position="22"/>
        <end position="44"/>
    </location>
</feature>
<evidence type="ECO:0008006" key="4">
    <source>
        <dbReference type="Google" id="ProtNLM"/>
    </source>
</evidence>
<proteinExistence type="predicted"/>
<keyword evidence="3" id="KW-1185">Reference proteome</keyword>
<comment type="caution">
    <text evidence="2">The sequence shown here is derived from an EMBL/GenBank/DDBJ whole genome shotgun (WGS) entry which is preliminary data.</text>
</comment>
<evidence type="ECO:0000256" key="1">
    <source>
        <dbReference type="SAM" id="MobiDB-lite"/>
    </source>
</evidence>
<dbReference type="SUPFAM" id="SSF53098">
    <property type="entry name" value="Ribonuclease H-like"/>
    <property type="match status" value="1"/>
</dbReference>
<reference evidence="2 3" key="1">
    <citation type="journal article" date="2021" name="Sci. Rep.">
        <title>The genome of the diatom Chaetoceros tenuissimus carries an ancient integrated fragment of an extant virus.</title>
        <authorList>
            <person name="Hongo Y."/>
            <person name="Kimura K."/>
            <person name="Takaki Y."/>
            <person name="Yoshida Y."/>
            <person name="Baba S."/>
            <person name="Kobayashi G."/>
            <person name="Nagasaki K."/>
            <person name="Hano T."/>
            <person name="Tomaru Y."/>
        </authorList>
    </citation>
    <scope>NUCLEOTIDE SEQUENCE [LARGE SCALE GENOMIC DNA]</scope>
    <source>
        <strain evidence="2 3">NIES-3715</strain>
    </source>
</reference>
<gene>
    <name evidence="2" type="ORF">CTEN210_15983</name>
</gene>
<dbReference type="AlphaFoldDB" id="A0AAD3HD64"/>
<evidence type="ECO:0000313" key="3">
    <source>
        <dbReference type="Proteomes" id="UP001054902"/>
    </source>
</evidence>
<organism evidence="2 3">
    <name type="scientific">Chaetoceros tenuissimus</name>
    <dbReference type="NCBI Taxonomy" id="426638"/>
    <lineage>
        <taxon>Eukaryota</taxon>
        <taxon>Sar</taxon>
        <taxon>Stramenopiles</taxon>
        <taxon>Ochrophyta</taxon>
        <taxon>Bacillariophyta</taxon>
        <taxon>Coscinodiscophyceae</taxon>
        <taxon>Chaetocerotophycidae</taxon>
        <taxon>Chaetocerotales</taxon>
        <taxon>Chaetocerotaceae</taxon>
        <taxon>Chaetoceros</taxon>
    </lineage>
</organism>
<sequence length="255" mass="28136">MKADSGASGTYLMKKHAKKLHNLKQTTNGPAVGTPTGIRIEPDKNGNLPFDGLSEEAKQAHVFPALTSASLLSMGQLCDDDCTAVFTKNDLQIFKNGKLLIKGLRNRKDGLRGNEYIVVIYDYDANAILAEAIPNRQAATIRDATIKMLDKLKTGGFTPKLHILDNECSALLKAAFSKHKIKYQLVPPHQKRCNAAEHAIQTFKNHFITILCLVNPDFPLSKWDRLLPQTLLSLNHLRAARVNPKLSAYAALKGI</sequence>
<dbReference type="InterPro" id="IPR012337">
    <property type="entry name" value="RNaseH-like_sf"/>
</dbReference>
<accession>A0AAD3HD64</accession>